<proteinExistence type="predicted"/>
<dbReference type="EMBL" id="WNDQ01000017">
    <property type="protein sequence ID" value="KAF1021870.1"/>
    <property type="molecule type" value="Genomic_DNA"/>
</dbReference>
<dbReference type="InterPro" id="IPR001387">
    <property type="entry name" value="Cro/C1-type_HTH"/>
</dbReference>
<reference evidence="3" key="1">
    <citation type="journal article" date="2020" name="MBio">
        <title>Horizontal gene transfer to a defensive symbiont with a reduced genome amongst a multipartite beetle microbiome.</title>
        <authorList>
            <person name="Waterworth S.C."/>
            <person name="Florez L.V."/>
            <person name="Rees E.R."/>
            <person name="Hertweck C."/>
            <person name="Kaltenpoth M."/>
            <person name="Kwan J.C."/>
        </authorList>
    </citation>
    <scope>NUCLEOTIDE SEQUENCE [LARGE SCALE GENOMIC DNA]</scope>
</reference>
<comment type="caution">
    <text evidence="2">The sequence shown here is derived from an EMBL/GenBank/DDBJ whole genome shotgun (WGS) entry which is preliminary data.</text>
</comment>
<evidence type="ECO:0000313" key="2">
    <source>
        <dbReference type="EMBL" id="KAF1021870.1"/>
    </source>
</evidence>
<evidence type="ECO:0000313" key="3">
    <source>
        <dbReference type="Proteomes" id="UP000461670"/>
    </source>
</evidence>
<dbReference type="SUPFAM" id="SSF47413">
    <property type="entry name" value="lambda repressor-like DNA-binding domains"/>
    <property type="match status" value="1"/>
</dbReference>
<name>A0A7V8FPR1_9BURK</name>
<dbReference type="SMART" id="SM00530">
    <property type="entry name" value="HTH_XRE"/>
    <property type="match status" value="1"/>
</dbReference>
<feature type="domain" description="HTH cro/C1-type" evidence="1">
    <location>
        <begin position="8"/>
        <end position="61"/>
    </location>
</feature>
<dbReference type="AlphaFoldDB" id="A0A7V8FPR1"/>
<accession>A0A7V8FPR1</accession>
<organism evidence="2 3">
    <name type="scientific">Paracidovorax wautersii</name>
    <dbReference type="NCBI Taxonomy" id="1177982"/>
    <lineage>
        <taxon>Bacteria</taxon>
        <taxon>Pseudomonadati</taxon>
        <taxon>Pseudomonadota</taxon>
        <taxon>Betaproteobacteria</taxon>
        <taxon>Burkholderiales</taxon>
        <taxon>Comamonadaceae</taxon>
        <taxon>Paracidovorax</taxon>
    </lineage>
</organism>
<protein>
    <recommendedName>
        <fullName evidence="1">HTH cro/C1-type domain-containing protein</fullName>
    </recommendedName>
</protein>
<dbReference type="InterPro" id="IPR010982">
    <property type="entry name" value="Lambda_DNA-bd_dom_sf"/>
</dbReference>
<evidence type="ECO:0000259" key="1">
    <source>
        <dbReference type="PROSITE" id="PS50943"/>
    </source>
</evidence>
<dbReference type="PROSITE" id="PS50943">
    <property type="entry name" value="HTH_CROC1"/>
    <property type="match status" value="1"/>
</dbReference>
<sequence>MSTFSDRLVEERKRLGLNQSDFGALGGVKKHAQLNYESGLRNPDSSYLEAIALHGVDVGYLLTGVRLPVQPSAAYPMEPAVSRKVAEPVMREVTPEQAALLDNYEHAEEEDKAAARRFLDVAAQRKGSSRRAA</sequence>
<dbReference type="CDD" id="cd00093">
    <property type="entry name" value="HTH_XRE"/>
    <property type="match status" value="1"/>
</dbReference>
<gene>
    <name evidence="2" type="ORF">GAK30_01559</name>
</gene>
<dbReference type="Gene3D" id="1.10.260.40">
    <property type="entry name" value="lambda repressor-like DNA-binding domains"/>
    <property type="match status" value="1"/>
</dbReference>
<dbReference type="GO" id="GO:0003677">
    <property type="term" value="F:DNA binding"/>
    <property type="evidence" value="ECO:0007669"/>
    <property type="project" value="InterPro"/>
</dbReference>
<dbReference type="Proteomes" id="UP000461670">
    <property type="component" value="Unassembled WGS sequence"/>
</dbReference>